<feature type="transmembrane region" description="Helical" evidence="6">
    <location>
        <begin position="233"/>
        <end position="252"/>
    </location>
</feature>
<keyword evidence="8" id="KW-1185">Reference proteome</keyword>
<organism evidence="7 8">
    <name type="scientific">Alkalicoccus luteus</name>
    <dbReference type="NCBI Taxonomy" id="1237094"/>
    <lineage>
        <taxon>Bacteria</taxon>
        <taxon>Bacillati</taxon>
        <taxon>Bacillota</taxon>
        <taxon>Bacilli</taxon>
        <taxon>Bacillales</taxon>
        <taxon>Bacillaceae</taxon>
        <taxon>Alkalicoccus</taxon>
    </lineage>
</organism>
<dbReference type="EMBL" id="JAATHJ010000010">
    <property type="protein sequence ID" value="NJP37671.1"/>
    <property type="molecule type" value="Genomic_DNA"/>
</dbReference>
<dbReference type="Proteomes" id="UP000752012">
    <property type="component" value="Unassembled WGS sequence"/>
</dbReference>
<evidence type="ECO:0000256" key="2">
    <source>
        <dbReference type="ARBA" id="ARBA00009012"/>
    </source>
</evidence>
<keyword evidence="5 6" id="KW-0472">Membrane</keyword>
<dbReference type="AlphaFoldDB" id="A0A969TV67"/>
<accession>A0A969TV67</accession>
<evidence type="ECO:0000256" key="6">
    <source>
        <dbReference type="SAM" id="Phobius"/>
    </source>
</evidence>
<gene>
    <name evidence="7" type="ORF">HCN83_08735</name>
</gene>
<reference evidence="7 8" key="1">
    <citation type="submission" date="2020-03" db="EMBL/GenBank/DDBJ databases">
        <title>Assessment of the enzymatic potential of alkaline-tolerant lipase obtained from Bacillus luteus H11 (technogenic soil) for the bioremediation of saline soils contaminated with petroleum substances.</title>
        <authorList>
            <person name="Kalwasinska A."/>
        </authorList>
    </citation>
    <scope>NUCLEOTIDE SEQUENCE [LARGE SCALE GENOMIC DNA]</scope>
    <source>
        <strain evidence="7 8">H11</strain>
    </source>
</reference>
<evidence type="ECO:0000313" key="7">
    <source>
        <dbReference type="EMBL" id="NJP37671.1"/>
    </source>
</evidence>
<keyword evidence="4 6" id="KW-1133">Transmembrane helix</keyword>
<feature type="transmembrane region" description="Helical" evidence="6">
    <location>
        <begin position="26"/>
        <end position="51"/>
    </location>
</feature>
<dbReference type="RefSeq" id="WP_168006420.1">
    <property type="nucleotide sequence ID" value="NZ_JAATHJ010000010.1"/>
</dbReference>
<dbReference type="InterPro" id="IPR002794">
    <property type="entry name" value="DUF92_TMEM19"/>
</dbReference>
<keyword evidence="3 6" id="KW-0812">Transmembrane</keyword>
<evidence type="ECO:0000256" key="5">
    <source>
        <dbReference type="ARBA" id="ARBA00023136"/>
    </source>
</evidence>
<dbReference type="GO" id="GO:0016020">
    <property type="term" value="C:membrane"/>
    <property type="evidence" value="ECO:0007669"/>
    <property type="project" value="UniProtKB-SubCell"/>
</dbReference>
<dbReference type="PANTHER" id="PTHR13353:SF5">
    <property type="entry name" value="TRANSMEMBRANE PROTEIN 19"/>
    <property type="match status" value="1"/>
</dbReference>
<name>A0A969TV67_9BACI</name>
<comment type="caution">
    <text evidence="7">The sequence shown here is derived from an EMBL/GenBank/DDBJ whole genome shotgun (WGS) entry which is preliminary data.</text>
</comment>
<evidence type="ECO:0000256" key="1">
    <source>
        <dbReference type="ARBA" id="ARBA00004141"/>
    </source>
</evidence>
<evidence type="ECO:0000256" key="3">
    <source>
        <dbReference type="ARBA" id="ARBA00022692"/>
    </source>
</evidence>
<dbReference type="PANTHER" id="PTHR13353">
    <property type="entry name" value="TRANSMEMBRANE PROTEIN 19"/>
    <property type="match status" value="1"/>
</dbReference>
<dbReference type="Pfam" id="PF01940">
    <property type="entry name" value="DUF92"/>
    <property type="match status" value="1"/>
</dbReference>
<evidence type="ECO:0000313" key="8">
    <source>
        <dbReference type="Proteomes" id="UP000752012"/>
    </source>
</evidence>
<sequence>MIASLAACIAAAAAYACRLLTITGLAAALAVGLSVSLLGWNGLYLLGFFFISSYLLERIFRPAEEVEAKGARRDGTQVIANGGAAALAAIIYSIYPSEAALTAFAAALSAAASDTWASAAGKSAQGPAVLIFSRKRVDAGISGGITVKGTSWAFAGAILTAAAAQLLFTELRIEHAILIAAAGFTGQLIDSAAGEKMQLLYKCPQCGTLTEKTEHCRRQAMAVKGISGINNDMVNLIATSGAAVLAGIYVMLFT</sequence>
<evidence type="ECO:0000256" key="4">
    <source>
        <dbReference type="ARBA" id="ARBA00022989"/>
    </source>
</evidence>
<comment type="subcellular location">
    <subcellularLocation>
        <location evidence="1">Membrane</location>
        <topology evidence="1">Multi-pass membrane protein</topology>
    </subcellularLocation>
</comment>
<protein>
    <submittedName>
        <fullName evidence="7">DUF92 domain-containing protein</fullName>
    </submittedName>
</protein>
<comment type="similarity">
    <text evidence="2">Belongs to the TMEM19 family.</text>
</comment>
<proteinExistence type="inferred from homology"/>